<reference evidence="1 2" key="1">
    <citation type="submission" date="2024-02" db="EMBL/GenBank/DDBJ databases">
        <title>de novo genome assembly of Solanum bulbocastanum strain 11H21.</title>
        <authorList>
            <person name="Hosaka A.J."/>
        </authorList>
    </citation>
    <scope>NUCLEOTIDE SEQUENCE [LARGE SCALE GENOMIC DNA]</scope>
    <source>
        <tissue evidence="1">Young leaves</tissue>
    </source>
</reference>
<organism evidence="1 2">
    <name type="scientific">Solanum bulbocastanum</name>
    <name type="common">Wild potato</name>
    <dbReference type="NCBI Taxonomy" id="147425"/>
    <lineage>
        <taxon>Eukaryota</taxon>
        <taxon>Viridiplantae</taxon>
        <taxon>Streptophyta</taxon>
        <taxon>Embryophyta</taxon>
        <taxon>Tracheophyta</taxon>
        <taxon>Spermatophyta</taxon>
        <taxon>Magnoliopsida</taxon>
        <taxon>eudicotyledons</taxon>
        <taxon>Gunneridae</taxon>
        <taxon>Pentapetalae</taxon>
        <taxon>asterids</taxon>
        <taxon>lamiids</taxon>
        <taxon>Solanales</taxon>
        <taxon>Solanaceae</taxon>
        <taxon>Solanoideae</taxon>
        <taxon>Solaneae</taxon>
        <taxon>Solanum</taxon>
    </lineage>
</organism>
<proteinExistence type="predicted"/>
<keyword evidence="2" id="KW-1185">Reference proteome</keyword>
<dbReference type="EMBL" id="JBANQN010000012">
    <property type="protein sequence ID" value="KAK6773296.1"/>
    <property type="molecule type" value="Genomic_DNA"/>
</dbReference>
<sequence>MKSFLSFGLVSTQTHYLLSNMLDDTFIEKFVVESRERVCFANMDDETMRIALRRIEIFVVQGINILLKKESKNLFRSHLVQYLLG</sequence>
<evidence type="ECO:0000313" key="2">
    <source>
        <dbReference type="Proteomes" id="UP001371456"/>
    </source>
</evidence>
<gene>
    <name evidence="1" type="ORF">RDI58_028534</name>
</gene>
<accession>A0AAN8SUE8</accession>
<dbReference type="Proteomes" id="UP001371456">
    <property type="component" value="Unassembled WGS sequence"/>
</dbReference>
<comment type="caution">
    <text evidence="1">The sequence shown here is derived from an EMBL/GenBank/DDBJ whole genome shotgun (WGS) entry which is preliminary data.</text>
</comment>
<name>A0AAN8SUE8_SOLBU</name>
<evidence type="ECO:0000313" key="1">
    <source>
        <dbReference type="EMBL" id="KAK6773296.1"/>
    </source>
</evidence>
<dbReference type="AlphaFoldDB" id="A0AAN8SUE8"/>
<protein>
    <submittedName>
        <fullName evidence="1">Uncharacterized protein</fullName>
    </submittedName>
</protein>